<sequence>MGAGDPDTQLKNAEKLEMVLRSGALPAPITPSNESLIGPTLGQDAIKKGAIGA</sequence>
<comment type="caution">
    <text evidence="1">The sequence shown here is derived from an EMBL/GenBank/DDBJ whole genome shotgun (WGS) entry which is preliminary data.</text>
</comment>
<feature type="non-terminal residue" evidence="1">
    <location>
        <position position="53"/>
    </location>
</feature>
<name>X0THF8_9ZZZZ</name>
<evidence type="ECO:0000313" key="1">
    <source>
        <dbReference type="EMBL" id="GAF92684.1"/>
    </source>
</evidence>
<reference evidence="1" key="1">
    <citation type="journal article" date="2014" name="Front. Microbiol.">
        <title>High frequency of phylogenetically diverse reductive dehalogenase-homologous genes in deep subseafloor sedimentary metagenomes.</title>
        <authorList>
            <person name="Kawai M."/>
            <person name="Futagami T."/>
            <person name="Toyoda A."/>
            <person name="Takaki Y."/>
            <person name="Nishi S."/>
            <person name="Hori S."/>
            <person name="Arai W."/>
            <person name="Tsubouchi T."/>
            <person name="Morono Y."/>
            <person name="Uchiyama I."/>
            <person name="Ito T."/>
            <person name="Fujiyama A."/>
            <person name="Inagaki F."/>
            <person name="Takami H."/>
        </authorList>
    </citation>
    <scope>NUCLEOTIDE SEQUENCE</scope>
    <source>
        <strain evidence="1">Expedition CK06-06</strain>
    </source>
</reference>
<protein>
    <submittedName>
        <fullName evidence="1">Uncharacterized protein</fullName>
    </submittedName>
</protein>
<accession>X0THF8</accession>
<dbReference type="EMBL" id="BARS01014366">
    <property type="protein sequence ID" value="GAF92684.1"/>
    <property type="molecule type" value="Genomic_DNA"/>
</dbReference>
<proteinExistence type="predicted"/>
<organism evidence="1">
    <name type="scientific">marine sediment metagenome</name>
    <dbReference type="NCBI Taxonomy" id="412755"/>
    <lineage>
        <taxon>unclassified sequences</taxon>
        <taxon>metagenomes</taxon>
        <taxon>ecological metagenomes</taxon>
    </lineage>
</organism>
<gene>
    <name evidence="1" type="ORF">S01H1_24276</name>
</gene>
<dbReference type="AlphaFoldDB" id="X0THF8"/>